<evidence type="ECO:0000256" key="2">
    <source>
        <dbReference type="ARBA" id="ARBA00005512"/>
    </source>
</evidence>
<dbReference type="AlphaFoldDB" id="A0A9K3LIK6"/>
<gene>
    <name evidence="11" type="ORF">IV203_025919</name>
</gene>
<keyword evidence="5 7" id="KW-1133">Transmembrane helix</keyword>
<evidence type="ECO:0000256" key="1">
    <source>
        <dbReference type="ARBA" id="ARBA00004477"/>
    </source>
</evidence>
<dbReference type="InterPro" id="IPR057434">
    <property type="entry name" value="LMF1/2_N"/>
</dbReference>
<dbReference type="InterPro" id="IPR009613">
    <property type="entry name" value="LMF"/>
</dbReference>
<accession>A0A9K3LIK6</accession>
<evidence type="ECO:0000256" key="8">
    <source>
        <dbReference type="SAM" id="SignalP"/>
    </source>
</evidence>
<feature type="transmembrane region" description="Helical" evidence="7">
    <location>
        <begin position="480"/>
        <end position="501"/>
    </location>
</feature>
<feature type="chain" id="PRO_5039939518" evidence="8">
    <location>
        <begin position="29"/>
        <end position="674"/>
    </location>
</feature>
<sequence>MTLPRRYQNIAPLLRWSCISWMLLLRLAGQMMDDNNGTVTVTGFVPSTIPLTRGRSRPLSKMGPFLSTFGTSGLATSSMPTKLFLHAGALPLTRAATSPHSSFFLTRIVLIRGMAFVYMVAFWIAFQQNKGLIGDTGIAPARAVLDAAQNRGVQNRKRREEWLRLQIQNSCNNCNQQSSGTRAAKSAVETTLASTRRMKLFLRRQTMTLQLHPTIQKWRERLYDRQNGRQRPVSTIFWIAKDRSKLNPWLDRVALLGFFLSIATLVTGSSNVPILLVMWICQRSLMAVGGPFYAYGWEPQLAELNFHMLFLVPLISLDPLGTTCPPSPIVMFTIRWYLCRIMLGAGLIKIKSRDPKWRWPQLSAMDYFYETQPIPNPLSKYFHWMPHWCHRGEVMVNHFVELIAPLLLLLPSISARRWGGIIQIAFQAVLVTSGNLSFLNWLTAVPAIACLDDGILGPLLFSQSWQEKAVQAASLSWHRYTRSVCSVLFGILIAFLSIPVIRNLSSRKQLMNGSFGPWGLVNTYGAFGNVNEERNELIISATTSVDAPWKEYEFKAKPGNVHRYPIFLSPFHLRLDWQMWIASLMGGIDRSPWVCLLMYRILQKDPEVMKLLAHDPFSEGEERPRYIRIDRYRYSFSREGKKRYWDREMVGRVYPKQGVASAEDLEALIELSSN</sequence>
<dbReference type="Pfam" id="PF25179">
    <property type="entry name" value="LMF1_C"/>
    <property type="match status" value="1"/>
</dbReference>
<keyword evidence="6 7" id="KW-0472">Membrane</keyword>
<feature type="signal peptide" evidence="8">
    <location>
        <begin position="1"/>
        <end position="28"/>
    </location>
</feature>
<comment type="caution">
    <text evidence="11">The sequence shown here is derived from an EMBL/GenBank/DDBJ whole genome shotgun (WGS) entry which is preliminary data.</text>
</comment>
<dbReference type="OrthoDB" id="434126at2759"/>
<organism evidence="11 12">
    <name type="scientific">Nitzschia inconspicua</name>
    <dbReference type="NCBI Taxonomy" id="303405"/>
    <lineage>
        <taxon>Eukaryota</taxon>
        <taxon>Sar</taxon>
        <taxon>Stramenopiles</taxon>
        <taxon>Ochrophyta</taxon>
        <taxon>Bacillariophyta</taxon>
        <taxon>Bacillariophyceae</taxon>
        <taxon>Bacillariophycidae</taxon>
        <taxon>Bacillariales</taxon>
        <taxon>Bacillariaceae</taxon>
        <taxon>Nitzschia</taxon>
    </lineage>
</organism>
<comment type="subcellular location">
    <subcellularLocation>
        <location evidence="1">Endoplasmic reticulum membrane</location>
        <topology evidence="1">Multi-pass membrane protein</topology>
    </subcellularLocation>
</comment>
<feature type="domain" description="Lipase maturation factor 1/2 C-terminal" evidence="10">
    <location>
        <begin position="520"/>
        <end position="655"/>
    </location>
</feature>
<evidence type="ECO:0000259" key="10">
    <source>
        <dbReference type="Pfam" id="PF25179"/>
    </source>
</evidence>
<evidence type="ECO:0000256" key="7">
    <source>
        <dbReference type="SAM" id="Phobius"/>
    </source>
</evidence>
<reference evidence="11" key="1">
    <citation type="journal article" date="2021" name="Sci. Rep.">
        <title>Diploid genomic architecture of Nitzschia inconspicua, an elite biomass production diatom.</title>
        <authorList>
            <person name="Oliver A."/>
            <person name="Podell S."/>
            <person name="Pinowska A."/>
            <person name="Traller J.C."/>
            <person name="Smith S.R."/>
            <person name="McClure R."/>
            <person name="Beliaev A."/>
            <person name="Bohutskyi P."/>
            <person name="Hill E.A."/>
            <person name="Rabines A."/>
            <person name="Zheng H."/>
            <person name="Allen L.Z."/>
            <person name="Kuo A."/>
            <person name="Grigoriev I.V."/>
            <person name="Allen A.E."/>
            <person name="Hazlebeck D."/>
            <person name="Allen E.E."/>
        </authorList>
    </citation>
    <scope>NUCLEOTIDE SEQUENCE</scope>
    <source>
        <strain evidence="11">Hildebrandi</strain>
    </source>
</reference>
<dbReference type="GO" id="GO:0005789">
    <property type="term" value="C:endoplasmic reticulum membrane"/>
    <property type="evidence" value="ECO:0007669"/>
    <property type="project" value="UniProtKB-SubCell"/>
</dbReference>
<feature type="transmembrane region" description="Helical" evidence="7">
    <location>
        <begin position="104"/>
        <end position="126"/>
    </location>
</feature>
<name>A0A9K3LIK6_9STRA</name>
<feature type="transmembrane region" description="Helical" evidence="7">
    <location>
        <begin position="249"/>
        <end position="268"/>
    </location>
</feature>
<dbReference type="Proteomes" id="UP000693970">
    <property type="component" value="Unassembled WGS sequence"/>
</dbReference>
<keyword evidence="12" id="KW-1185">Reference proteome</keyword>
<keyword evidence="8" id="KW-0732">Signal</keyword>
<reference evidence="11" key="2">
    <citation type="submission" date="2021-04" db="EMBL/GenBank/DDBJ databases">
        <authorList>
            <person name="Podell S."/>
        </authorList>
    </citation>
    <scope>NUCLEOTIDE SEQUENCE</scope>
    <source>
        <strain evidence="11">Hildebrandi</strain>
    </source>
</reference>
<keyword evidence="3 7" id="KW-0812">Transmembrane</keyword>
<dbReference type="GO" id="GO:0051604">
    <property type="term" value="P:protein maturation"/>
    <property type="evidence" value="ECO:0007669"/>
    <property type="project" value="InterPro"/>
</dbReference>
<evidence type="ECO:0000313" key="11">
    <source>
        <dbReference type="EMBL" id="KAG7362253.1"/>
    </source>
</evidence>
<proteinExistence type="inferred from homology"/>
<evidence type="ECO:0000256" key="4">
    <source>
        <dbReference type="ARBA" id="ARBA00022824"/>
    </source>
</evidence>
<evidence type="ECO:0000259" key="9">
    <source>
        <dbReference type="Pfam" id="PF06762"/>
    </source>
</evidence>
<dbReference type="PANTHER" id="PTHR14463:SF10">
    <property type="entry name" value="LIPASE MATURATION FACTOR 1"/>
    <property type="match status" value="1"/>
</dbReference>
<evidence type="ECO:0000256" key="3">
    <source>
        <dbReference type="ARBA" id="ARBA00022692"/>
    </source>
</evidence>
<dbReference type="PANTHER" id="PTHR14463">
    <property type="entry name" value="LIPASE MATURATION FACTOR"/>
    <property type="match status" value="1"/>
</dbReference>
<comment type="similarity">
    <text evidence="2">Belongs to the lipase maturation factor family.</text>
</comment>
<evidence type="ECO:0000313" key="12">
    <source>
        <dbReference type="Proteomes" id="UP000693970"/>
    </source>
</evidence>
<evidence type="ECO:0000256" key="6">
    <source>
        <dbReference type="ARBA" id="ARBA00023136"/>
    </source>
</evidence>
<dbReference type="Pfam" id="PF06762">
    <property type="entry name" value="LMF1"/>
    <property type="match status" value="1"/>
</dbReference>
<keyword evidence="4" id="KW-0256">Endoplasmic reticulum</keyword>
<dbReference type="InterPro" id="IPR057433">
    <property type="entry name" value="LMF1/2_C"/>
</dbReference>
<feature type="domain" description="Lipase maturation factor 1/2 N-terminal" evidence="9">
    <location>
        <begin position="293"/>
        <end position="454"/>
    </location>
</feature>
<protein>
    <submittedName>
        <fullName evidence="11">Lipase maturation factor</fullName>
    </submittedName>
</protein>
<evidence type="ECO:0000256" key="5">
    <source>
        <dbReference type="ARBA" id="ARBA00022989"/>
    </source>
</evidence>
<dbReference type="EMBL" id="JAGRRH010000012">
    <property type="protein sequence ID" value="KAG7362253.1"/>
    <property type="molecule type" value="Genomic_DNA"/>
</dbReference>